<evidence type="ECO:0000313" key="1">
    <source>
        <dbReference type="EMBL" id="OQV20693.1"/>
    </source>
</evidence>
<dbReference type="EMBL" id="MTYJ01000028">
    <property type="protein sequence ID" value="OQV20693.1"/>
    <property type="molecule type" value="Genomic_DNA"/>
</dbReference>
<proteinExistence type="predicted"/>
<comment type="caution">
    <text evidence="1">The sequence shown here is derived from an EMBL/GenBank/DDBJ whole genome shotgun (WGS) entry which is preliminary data.</text>
</comment>
<dbReference type="Proteomes" id="UP000192578">
    <property type="component" value="Unassembled WGS sequence"/>
</dbReference>
<protein>
    <submittedName>
        <fullName evidence="1">Uncharacterized protein</fullName>
    </submittedName>
</protein>
<gene>
    <name evidence="1" type="ORF">BV898_05276</name>
</gene>
<dbReference type="OrthoDB" id="1607513at2759"/>
<organism evidence="1 2">
    <name type="scientific">Hypsibius exemplaris</name>
    <name type="common">Freshwater tardigrade</name>
    <dbReference type="NCBI Taxonomy" id="2072580"/>
    <lineage>
        <taxon>Eukaryota</taxon>
        <taxon>Metazoa</taxon>
        <taxon>Ecdysozoa</taxon>
        <taxon>Tardigrada</taxon>
        <taxon>Eutardigrada</taxon>
        <taxon>Parachela</taxon>
        <taxon>Hypsibioidea</taxon>
        <taxon>Hypsibiidae</taxon>
        <taxon>Hypsibius</taxon>
    </lineage>
</organism>
<dbReference type="InterPro" id="IPR012337">
    <property type="entry name" value="RNaseH-like_sf"/>
</dbReference>
<accession>A0A1W0WZR5</accession>
<dbReference type="AlphaFoldDB" id="A0A1W0WZR5"/>
<reference evidence="2" key="1">
    <citation type="submission" date="2017-01" db="EMBL/GenBank/DDBJ databases">
        <title>Comparative genomics of anhydrobiosis in the tardigrade Hypsibius dujardini.</title>
        <authorList>
            <person name="Yoshida Y."/>
            <person name="Koutsovoulos G."/>
            <person name="Laetsch D."/>
            <person name="Stevens L."/>
            <person name="Kumar S."/>
            <person name="Horikawa D."/>
            <person name="Ishino K."/>
            <person name="Komine S."/>
            <person name="Tomita M."/>
            <person name="Blaxter M."/>
            <person name="Arakawa K."/>
        </authorList>
    </citation>
    <scope>NUCLEOTIDE SEQUENCE [LARGE SCALE GENOMIC DNA]</scope>
    <source>
        <strain evidence="2">Z151</strain>
    </source>
</reference>
<sequence length="324" mass="36979">MTTDMWTEDYNKTAFMSLAYHYRQGITQKKQLLFCAEYDVSKKKGQSWKTGHRASYVCMSPYKHRTDQLLNTKNKSEFKVPPAAILMVKLIEECKKLVTHSKQTYIARLMFRKLVPACPTRWNTNMDMLNSIRKNYDQIETILRDLDEVHFLPGPKTLLEEFAEFLKPFKDATVVLSADTSPTLHLVALYYYKLRRHANTFLVTTSAALRALVDHAKKVVPAKLVVDDIYKVAIFLYLASKHLPVFEDHEKPAIRAMVGARLAKLLKKLDVPVSDAVRVEKLSSFNADELLVYGKDTAETEFDDVPETSSPVVRQKSVADLGGL</sequence>
<keyword evidence="2" id="KW-1185">Reference proteome</keyword>
<dbReference type="SUPFAM" id="SSF53098">
    <property type="entry name" value="Ribonuclease H-like"/>
    <property type="match status" value="1"/>
</dbReference>
<name>A0A1W0WZR5_HYPEX</name>
<evidence type="ECO:0000313" key="2">
    <source>
        <dbReference type="Proteomes" id="UP000192578"/>
    </source>
</evidence>